<evidence type="ECO:0000313" key="3">
    <source>
        <dbReference type="Proteomes" id="UP000237968"/>
    </source>
</evidence>
<feature type="signal peptide" evidence="1">
    <location>
        <begin position="1"/>
        <end position="28"/>
    </location>
</feature>
<evidence type="ECO:0000313" key="2">
    <source>
        <dbReference type="EMBL" id="PRQ03724.1"/>
    </source>
</evidence>
<evidence type="ECO:0008006" key="4">
    <source>
        <dbReference type="Google" id="ProtNLM"/>
    </source>
</evidence>
<dbReference type="AlphaFoldDB" id="A0A2S9YF28"/>
<comment type="caution">
    <text evidence="2">The sequence shown here is derived from an EMBL/GenBank/DDBJ whole genome shotgun (WGS) entry which is preliminary data.</text>
</comment>
<name>A0A2S9YF28_9BACT</name>
<organism evidence="2 3">
    <name type="scientific">Enhygromyxa salina</name>
    <dbReference type="NCBI Taxonomy" id="215803"/>
    <lineage>
        <taxon>Bacteria</taxon>
        <taxon>Pseudomonadati</taxon>
        <taxon>Myxococcota</taxon>
        <taxon>Polyangia</taxon>
        <taxon>Nannocystales</taxon>
        <taxon>Nannocystaceae</taxon>
        <taxon>Enhygromyxa</taxon>
    </lineage>
</organism>
<dbReference type="PROSITE" id="PS51257">
    <property type="entry name" value="PROKAR_LIPOPROTEIN"/>
    <property type="match status" value="1"/>
</dbReference>
<keyword evidence="1" id="KW-0732">Signal</keyword>
<protein>
    <recommendedName>
        <fullName evidence="4">Lipoprotein</fullName>
    </recommendedName>
</protein>
<keyword evidence="3" id="KW-1185">Reference proteome</keyword>
<reference evidence="2 3" key="1">
    <citation type="submission" date="2018-03" db="EMBL/GenBank/DDBJ databases">
        <title>Draft Genome Sequences of the Obligatory Marine Myxobacteria Enhygromyxa salina SWB005.</title>
        <authorList>
            <person name="Poehlein A."/>
            <person name="Moghaddam J.A."/>
            <person name="Harms H."/>
            <person name="Alanjari M."/>
            <person name="Koenig G.M."/>
            <person name="Daniel R."/>
            <person name="Schaeberle T.F."/>
        </authorList>
    </citation>
    <scope>NUCLEOTIDE SEQUENCE [LARGE SCALE GENOMIC DNA]</scope>
    <source>
        <strain evidence="2 3">SWB005</strain>
    </source>
</reference>
<evidence type="ECO:0000256" key="1">
    <source>
        <dbReference type="SAM" id="SignalP"/>
    </source>
</evidence>
<feature type="chain" id="PRO_5015492664" description="Lipoprotein" evidence="1">
    <location>
        <begin position="29"/>
        <end position="120"/>
    </location>
</feature>
<dbReference type="Proteomes" id="UP000237968">
    <property type="component" value="Unassembled WGS sequence"/>
</dbReference>
<accession>A0A2S9YF28</accession>
<dbReference type="EMBL" id="PVNK01000070">
    <property type="protein sequence ID" value="PRQ03724.1"/>
    <property type="molecule type" value="Genomic_DNA"/>
</dbReference>
<gene>
    <name evidence="2" type="ORF">ENSA5_12740</name>
</gene>
<proteinExistence type="predicted"/>
<sequence length="120" mass="12807">MKTRAFTRTITRAGVCAGLALLMTACIARGPDDYRAVTRSLVDTKKGDIEACFGGEKGTVVVNFTVEKKTGKIANTLVDEKKSDASAEVSSCVVSKIEGLAIDRGDMRDGAANFTWQVTQ</sequence>
<dbReference type="OrthoDB" id="5518422at2"/>